<dbReference type="InterPro" id="IPR036942">
    <property type="entry name" value="Beta-barrel_TonB_sf"/>
</dbReference>
<dbReference type="Gene3D" id="2.60.40.1120">
    <property type="entry name" value="Carboxypeptidase-like, regulatory domain"/>
    <property type="match status" value="1"/>
</dbReference>
<keyword evidence="10" id="KW-1185">Reference proteome</keyword>
<dbReference type="AlphaFoldDB" id="A0A1I0S8F3"/>
<dbReference type="STRING" id="29529.SAMN04488122_4056"/>
<keyword evidence="3 7" id="KW-1134">Transmembrane beta strand</keyword>
<dbReference type="InterPro" id="IPR037066">
    <property type="entry name" value="Plug_dom_sf"/>
</dbReference>
<dbReference type="Pfam" id="PF07715">
    <property type="entry name" value="Plug"/>
    <property type="match status" value="1"/>
</dbReference>
<dbReference type="Gene3D" id="2.40.170.20">
    <property type="entry name" value="TonB-dependent receptor, beta-barrel domain"/>
    <property type="match status" value="1"/>
</dbReference>
<dbReference type="NCBIfam" id="TIGR04057">
    <property type="entry name" value="SusC_RagA_signa"/>
    <property type="match status" value="1"/>
</dbReference>
<gene>
    <name evidence="9" type="ORF">SAMN04488122_4056</name>
</gene>
<dbReference type="RefSeq" id="WP_089897421.1">
    <property type="nucleotide sequence ID" value="NZ_FOJG01000002.1"/>
</dbReference>
<dbReference type="OrthoDB" id="9768177at2"/>
<evidence type="ECO:0000256" key="6">
    <source>
        <dbReference type="ARBA" id="ARBA00023237"/>
    </source>
</evidence>
<dbReference type="PROSITE" id="PS52016">
    <property type="entry name" value="TONB_DEPENDENT_REC_3"/>
    <property type="match status" value="1"/>
</dbReference>
<evidence type="ECO:0000256" key="2">
    <source>
        <dbReference type="ARBA" id="ARBA00022448"/>
    </source>
</evidence>
<organism evidence="9 10">
    <name type="scientific">Chitinophaga arvensicola</name>
    <dbReference type="NCBI Taxonomy" id="29529"/>
    <lineage>
        <taxon>Bacteria</taxon>
        <taxon>Pseudomonadati</taxon>
        <taxon>Bacteroidota</taxon>
        <taxon>Chitinophagia</taxon>
        <taxon>Chitinophagales</taxon>
        <taxon>Chitinophagaceae</taxon>
        <taxon>Chitinophaga</taxon>
    </lineage>
</organism>
<comment type="subcellular location">
    <subcellularLocation>
        <location evidence="1 7">Cell outer membrane</location>
        <topology evidence="1 7">Multi-pass membrane protein</topology>
    </subcellularLocation>
</comment>
<protein>
    <submittedName>
        <fullName evidence="9">TonB-linked outer membrane protein, SusC/RagA family</fullName>
    </submittedName>
</protein>
<sequence>MQKFTLLPGADIQGRAPYPPRKVVINQRTLNLFMRLNVIAAVITFSSTQLLMASTGKGQEMAKTAVTLNIQHESLNDALLRIERLAAVRFIYSQEQVAAFNNVSIPKGTRSVSAQLDLLLAETPLRYRVVNDHIIIYNPAAETTPAATSAVVKDDGIIRGKVTDAKGDPVVGATVHVSGTSQGATSNTEGVYIIKGLKHGNYTIVASSVGFEKVSKTVTVGDKETLLNISLPDGLNPLNEIVVVAYGTQKRSSFTGSAATLKAEAFQGSSRVSVEENLQGNVAGVIASNGSGQPGASPDIRIRGIGSVNAGSSPLYVVDGVPLAATSLNNADIESFTVLKDASAASIYGSRAANGVIMITTKKGKSGKTKFNASTQFGFNQIAMDNNQRPLNTTEMLSLLREGVKNAGKDEAYLQTQLKNANIDTTVNTDWFDVLTRNGQYQQYDLSASGGTEKSNFYASGSYYTTKAALEGSQFKRATGNLKFNNQATDKLSFRIGMQLNYRQKNQQPDEGSNGNPVRMYKRYMPWLRVYGADGFYDLSYQNKYNPLAVVKENWNIVSDYGALGNASAKYEFSKSLSIENQASIDFNYNDQQVFYKSGIGTARTNGGEAYYYTYRTLNWVNTSILRYNKDFGQHGINAYIGYEAQKVSGSGNSAGVQNFLPGTYTMDNAAIATNAGSSQAENSLNSVFANAAYNYRSRYYLSASVRRDGSSRFGKETRFGNFWSVGASWNLAEEEFMKSLRAVSELRLRASYGVNGNQDIGNYASNALYSTGDYNQAAGYYFSKFGNAYLTWEKNKPFNVGVDFGVLRNRITGTVEYYTRKTTDLLLDMPISATNGASSLLSNVGGMKNSGWEFQINSQNIISRNNGFAWNTSFNISTLKNEILSLTSPILTDVYDRHVGGDFYQLYLKGYAGVNPDNGESLWYTDGTKTKTTNVYGNAVQYDQGSVLPKFFGGLTNTFSYKGFTLSALLYFNYGNKVYDNWGSNANGDGASAIGGTSSIPRYFYDNHWKQQGDITDAPKFVYGGTQSGGYSSTRFLYSGNYIRLRDVSLSYDLPAYLMKAAHMGGVRVYTRASNLFTHIEDKRINFDPEVGIDGKADQNAPIYRTVVLGLDIKF</sequence>
<keyword evidence="6 7" id="KW-0998">Cell outer membrane</keyword>
<evidence type="ECO:0000256" key="5">
    <source>
        <dbReference type="ARBA" id="ARBA00023136"/>
    </source>
</evidence>
<dbReference type="Proteomes" id="UP000199310">
    <property type="component" value="Unassembled WGS sequence"/>
</dbReference>
<dbReference type="SUPFAM" id="SSF49464">
    <property type="entry name" value="Carboxypeptidase regulatory domain-like"/>
    <property type="match status" value="1"/>
</dbReference>
<evidence type="ECO:0000313" key="9">
    <source>
        <dbReference type="EMBL" id="SEW50990.1"/>
    </source>
</evidence>
<dbReference type="Gene3D" id="2.170.130.10">
    <property type="entry name" value="TonB-dependent receptor, plug domain"/>
    <property type="match status" value="1"/>
</dbReference>
<dbReference type="InterPro" id="IPR008969">
    <property type="entry name" value="CarboxyPept-like_regulatory"/>
</dbReference>
<reference evidence="10" key="1">
    <citation type="submission" date="2016-10" db="EMBL/GenBank/DDBJ databases">
        <authorList>
            <person name="Varghese N."/>
            <person name="Submissions S."/>
        </authorList>
    </citation>
    <scope>NUCLEOTIDE SEQUENCE [LARGE SCALE GENOMIC DNA]</scope>
    <source>
        <strain evidence="10">DSM 3695</strain>
    </source>
</reference>
<evidence type="ECO:0000256" key="7">
    <source>
        <dbReference type="PROSITE-ProRule" id="PRU01360"/>
    </source>
</evidence>
<keyword evidence="4 7" id="KW-0812">Transmembrane</keyword>
<dbReference type="NCBIfam" id="TIGR04056">
    <property type="entry name" value="OMP_RagA_SusC"/>
    <property type="match status" value="1"/>
</dbReference>
<comment type="similarity">
    <text evidence="7">Belongs to the TonB-dependent receptor family.</text>
</comment>
<dbReference type="Gene3D" id="3.55.50.30">
    <property type="match status" value="1"/>
</dbReference>
<dbReference type="InterPro" id="IPR023997">
    <property type="entry name" value="TonB-dep_OMP_SusC/RagA_CS"/>
</dbReference>
<keyword evidence="5 7" id="KW-0472">Membrane</keyword>
<proteinExistence type="inferred from homology"/>
<name>A0A1I0S8F3_9BACT</name>
<evidence type="ECO:0000313" key="10">
    <source>
        <dbReference type="Proteomes" id="UP000199310"/>
    </source>
</evidence>
<dbReference type="EMBL" id="FOJG01000002">
    <property type="protein sequence ID" value="SEW50990.1"/>
    <property type="molecule type" value="Genomic_DNA"/>
</dbReference>
<dbReference type="Pfam" id="PF13715">
    <property type="entry name" value="CarbopepD_reg_2"/>
    <property type="match status" value="1"/>
</dbReference>
<dbReference type="SUPFAM" id="SSF56935">
    <property type="entry name" value="Porins"/>
    <property type="match status" value="1"/>
</dbReference>
<keyword evidence="2 7" id="KW-0813">Transport</keyword>
<evidence type="ECO:0000259" key="8">
    <source>
        <dbReference type="Pfam" id="PF07715"/>
    </source>
</evidence>
<evidence type="ECO:0000256" key="3">
    <source>
        <dbReference type="ARBA" id="ARBA00022452"/>
    </source>
</evidence>
<feature type="domain" description="TonB-dependent receptor plug" evidence="8">
    <location>
        <begin position="253"/>
        <end position="356"/>
    </location>
</feature>
<dbReference type="InterPro" id="IPR023996">
    <property type="entry name" value="TonB-dep_OMP_SusC/RagA"/>
</dbReference>
<evidence type="ECO:0000256" key="1">
    <source>
        <dbReference type="ARBA" id="ARBA00004571"/>
    </source>
</evidence>
<dbReference type="InterPro" id="IPR039426">
    <property type="entry name" value="TonB-dep_rcpt-like"/>
</dbReference>
<dbReference type="InterPro" id="IPR012910">
    <property type="entry name" value="Plug_dom"/>
</dbReference>
<evidence type="ECO:0000256" key="4">
    <source>
        <dbReference type="ARBA" id="ARBA00022692"/>
    </source>
</evidence>
<accession>A0A1I0S8F3</accession>
<dbReference type="GO" id="GO:0009279">
    <property type="term" value="C:cell outer membrane"/>
    <property type="evidence" value="ECO:0007669"/>
    <property type="project" value="UniProtKB-SubCell"/>
</dbReference>